<dbReference type="EMBL" id="FNJU01000004">
    <property type="protein sequence ID" value="SDP63785.1"/>
    <property type="molecule type" value="Genomic_DNA"/>
</dbReference>
<dbReference type="OrthoDB" id="1683505at2"/>
<evidence type="ECO:0000313" key="3">
    <source>
        <dbReference type="EMBL" id="SDP63785.1"/>
    </source>
</evidence>
<sequence length="117" mass="12485">MKKQSGQSLVEFALVLPMLLFLLFGIVDFGRVFHAYLTVDHAGREAARAASIGSADVVDVAVANGASINLTASQVAYTTSGGEAQIIITYPMTFITPVIGSLFSPYNLTNTTIMRIE</sequence>
<feature type="domain" description="TadE-like" evidence="2">
    <location>
        <begin position="6"/>
        <end position="48"/>
    </location>
</feature>
<organism evidence="3 4">
    <name type="scientific">Litchfieldia salsa</name>
    <dbReference type="NCBI Taxonomy" id="930152"/>
    <lineage>
        <taxon>Bacteria</taxon>
        <taxon>Bacillati</taxon>
        <taxon>Bacillota</taxon>
        <taxon>Bacilli</taxon>
        <taxon>Bacillales</taxon>
        <taxon>Bacillaceae</taxon>
        <taxon>Litchfieldia</taxon>
    </lineage>
</organism>
<evidence type="ECO:0000313" key="4">
    <source>
        <dbReference type="Proteomes" id="UP000199159"/>
    </source>
</evidence>
<dbReference type="InterPro" id="IPR012495">
    <property type="entry name" value="TadE-like_dom"/>
</dbReference>
<keyword evidence="1" id="KW-0812">Transmembrane</keyword>
<accession>A0A1H0UCP6</accession>
<reference evidence="4" key="1">
    <citation type="submission" date="2016-10" db="EMBL/GenBank/DDBJ databases">
        <authorList>
            <person name="Varghese N."/>
            <person name="Submissions S."/>
        </authorList>
    </citation>
    <scope>NUCLEOTIDE SEQUENCE [LARGE SCALE GENOMIC DNA]</scope>
    <source>
        <strain evidence="4">IBRC-M10078</strain>
    </source>
</reference>
<feature type="transmembrane region" description="Helical" evidence="1">
    <location>
        <begin position="12"/>
        <end position="33"/>
    </location>
</feature>
<keyword evidence="4" id="KW-1185">Reference proteome</keyword>
<evidence type="ECO:0000256" key="1">
    <source>
        <dbReference type="SAM" id="Phobius"/>
    </source>
</evidence>
<keyword evidence="1" id="KW-0472">Membrane</keyword>
<dbReference type="RefSeq" id="WP_090853767.1">
    <property type="nucleotide sequence ID" value="NZ_FNJU01000004.1"/>
</dbReference>
<dbReference type="STRING" id="930152.SAMN05216565_104297"/>
<proteinExistence type="predicted"/>
<evidence type="ECO:0000259" key="2">
    <source>
        <dbReference type="Pfam" id="PF07811"/>
    </source>
</evidence>
<name>A0A1H0UCP6_9BACI</name>
<keyword evidence="1" id="KW-1133">Transmembrane helix</keyword>
<dbReference type="Pfam" id="PF07811">
    <property type="entry name" value="TadE"/>
    <property type="match status" value="1"/>
</dbReference>
<dbReference type="Proteomes" id="UP000199159">
    <property type="component" value="Unassembled WGS sequence"/>
</dbReference>
<dbReference type="AlphaFoldDB" id="A0A1H0UCP6"/>
<protein>
    <submittedName>
        <fullName evidence="3">TadE-like protein</fullName>
    </submittedName>
</protein>
<gene>
    <name evidence="3" type="ORF">SAMN05216565_104297</name>
</gene>